<dbReference type="Gene3D" id="2.40.70.10">
    <property type="entry name" value="Acid Proteases"/>
    <property type="match status" value="1"/>
</dbReference>
<protein>
    <submittedName>
        <fullName evidence="1">Uncharacterized protein</fullName>
    </submittedName>
</protein>
<dbReference type="PANTHER" id="PTHR33067:SF9">
    <property type="entry name" value="RNA-DIRECTED DNA POLYMERASE"/>
    <property type="match status" value="1"/>
</dbReference>
<dbReference type="InterPro" id="IPR021109">
    <property type="entry name" value="Peptidase_aspartic_dom_sf"/>
</dbReference>
<dbReference type="OrthoDB" id="1702682at2759"/>
<evidence type="ECO:0000313" key="2">
    <source>
        <dbReference type="Proteomes" id="UP000257109"/>
    </source>
</evidence>
<organism evidence="1 2">
    <name type="scientific">Mucuna pruriens</name>
    <name type="common">Velvet bean</name>
    <name type="synonym">Dolichos pruriens</name>
    <dbReference type="NCBI Taxonomy" id="157652"/>
    <lineage>
        <taxon>Eukaryota</taxon>
        <taxon>Viridiplantae</taxon>
        <taxon>Streptophyta</taxon>
        <taxon>Embryophyta</taxon>
        <taxon>Tracheophyta</taxon>
        <taxon>Spermatophyta</taxon>
        <taxon>Magnoliopsida</taxon>
        <taxon>eudicotyledons</taxon>
        <taxon>Gunneridae</taxon>
        <taxon>Pentapetalae</taxon>
        <taxon>rosids</taxon>
        <taxon>fabids</taxon>
        <taxon>Fabales</taxon>
        <taxon>Fabaceae</taxon>
        <taxon>Papilionoideae</taxon>
        <taxon>50 kb inversion clade</taxon>
        <taxon>NPAAA clade</taxon>
        <taxon>indigoferoid/millettioid clade</taxon>
        <taxon>Phaseoleae</taxon>
        <taxon>Mucuna</taxon>
    </lineage>
</organism>
<gene>
    <name evidence="1" type="ORF">CR513_29888</name>
</gene>
<dbReference type="EMBL" id="QJKJ01005920">
    <property type="protein sequence ID" value="RDX88509.1"/>
    <property type="molecule type" value="Genomic_DNA"/>
</dbReference>
<proteinExistence type="predicted"/>
<feature type="non-terminal residue" evidence="1">
    <location>
        <position position="1"/>
    </location>
</feature>
<dbReference type="PANTHER" id="PTHR33067">
    <property type="entry name" value="RNA-DIRECTED DNA POLYMERASE-RELATED"/>
    <property type="match status" value="1"/>
</dbReference>
<dbReference type="AlphaFoldDB" id="A0A371GDA1"/>
<comment type="caution">
    <text evidence="1">The sequence shown here is derived from an EMBL/GenBank/DDBJ whole genome shotgun (WGS) entry which is preliminary data.</text>
</comment>
<keyword evidence="2" id="KW-1185">Reference proteome</keyword>
<name>A0A371GDA1_MUCPR</name>
<accession>A0A371GDA1</accession>
<sequence length="283" mass="31771">MPTPNWMPTHRYLNKIGLSHCRFQPEPFRQRSLSLMKTNLKYTKFLKELCVHKRKKMKGGVELGGIVSTLTQHDEFTAGAQQALPKKCRDPEIFFVPCTIGDCTFADAMLDLGASINVMPTSIYKHEDLEYSNNAGVQVAEIEKQLSMQVTTMFITEYMLATSNQEGKKVEANSIKRTNSEDRNLVLSGSDSNTKHNVEFDSNPIRTGYTPTNMSKLCSKWDGPFVITHVFPCGVVELKDENTNNTFQVNGHQIKLFHEGPASTMAKMESISLMESAPPDDLP</sequence>
<evidence type="ECO:0000313" key="1">
    <source>
        <dbReference type="EMBL" id="RDX88509.1"/>
    </source>
</evidence>
<reference evidence="1" key="1">
    <citation type="submission" date="2018-05" db="EMBL/GenBank/DDBJ databases">
        <title>Draft genome of Mucuna pruriens seed.</title>
        <authorList>
            <person name="Nnadi N.E."/>
            <person name="Vos R."/>
            <person name="Hasami M.H."/>
            <person name="Devisetty U.K."/>
            <person name="Aguiy J.C."/>
        </authorList>
    </citation>
    <scope>NUCLEOTIDE SEQUENCE [LARGE SCALE GENOMIC DNA]</scope>
    <source>
        <strain evidence="1">JCA_2017</strain>
    </source>
</reference>
<dbReference type="Proteomes" id="UP000257109">
    <property type="component" value="Unassembled WGS sequence"/>
</dbReference>